<organism evidence="2 3">
    <name type="scientific">Mycolicibacterium rutilum</name>
    <name type="common">Mycobacterium rutilum</name>
    <dbReference type="NCBI Taxonomy" id="370526"/>
    <lineage>
        <taxon>Bacteria</taxon>
        <taxon>Bacillati</taxon>
        <taxon>Actinomycetota</taxon>
        <taxon>Actinomycetes</taxon>
        <taxon>Mycobacteriales</taxon>
        <taxon>Mycobacteriaceae</taxon>
        <taxon>Mycolicibacterium</taxon>
    </lineage>
</organism>
<dbReference type="Proteomes" id="UP000182915">
    <property type="component" value="Chromosome I"/>
</dbReference>
<evidence type="ECO:0000313" key="3">
    <source>
        <dbReference type="Proteomes" id="UP000182915"/>
    </source>
</evidence>
<protein>
    <submittedName>
        <fullName evidence="2">Uncharacterized protein</fullName>
    </submittedName>
</protein>
<dbReference type="STRING" id="370526.SAMN04489835_5363"/>
<dbReference type="AlphaFoldDB" id="A0A1H6LSE6"/>
<keyword evidence="1" id="KW-1133">Transmembrane helix</keyword>
<dbReference type="EMBL" id="LT629971">
    <property type="protein sequence ID" value="SEH89327.1"/>
    <property type="molecule type" value="Genomic_DNA"/>
</dbReference>
<evidence type="ECO:0000313" key="2">
    <source>
        <dbReference type="EMBL" id="SEH89327.1"/>
    </source>
</evidence>
<gene>
    <name evidence="2" type="ORF">SAMN04489835_5363</name>
</gene>
<proteinExistence type="predicted"/>
<keyword evidence="1" id="KW-0812">Transmembrane</keyword>
<evidence type="ECO:0000256" key="1">
    <source>
        <dbReference type="SAM" id="Phobius"/>
    </source>
</evidence>
<feature type="transmembrane region" description="Helical" evidence="1">
    <location>
        <begin position="58"/>
        <end position="80"/>
    </location>
</feature>
<keyword evidence="3" id="KW-1185">Reference proteome</keyword>
<keyword evidence="1" id="KW-0472">Membrane</keyword>
<accession>A0A1H6LSE6</accession>
<feature type="transmembrane region" description="Helical" evidence="1">
    <location>
        <begin position="21"/>
        <end position="46"/>
    </location>
</feature>
<dbReference type="RefSeq" id="WP_083409772.1">
    <property type="nucleotide sequence ID" value="NZ_LT629971.1"/>
</dbReference>
<name>A0A1H6LSE6_MYCRU</name>
<sequence>MNIVPSRIHDQVSRVDRNYSLAIGIAAGLTAIWSLYRVFWLFYAAATFSTVGWSPVSLVVPLVLWGVIGVTSGLVAVVFLQRYAKEP</sequence>
<reference evidence="3" key="1">
    <citation type="submission" date="2016-10" db="EMBL/GenBank/DDBJ databases">
        <authorList>
            <person name="Varghese N."/>
            <person name="Submissions S."/>
        </authorList>
    </citation>
    <scope>NUCLEOTIDE SEQUENCE [LARGE SCALE GENOMIC DNA]</scope>
    <source>
        <strain evidence="3">DSM 45405</strain>
    </source>
</reference>